<dbReference type="InterPro" id="IPR050197">
    <property type="entry name" value="Aldolase_class_II_sugar_metab"/>
</dbReference>
<evidence type="ECO:0000313" key="4">
    <source>
        <dbReference type="EMBL" id="PWL51585.1"/>
    </source>
</evidence>
<dbReference type="Pfam" id="PF00596">
    <property type="entry name" value="Aldolase_II"/>
    <property type="match status" value="1"/>
</dbReference>
<dbReference type="GO" id="GO:0046872">
    <property type="term" value="F:metal ion binding"/>
    <property type="evidence" value="ECO:0007669"/>
    <property type="project" value="UniProtKB-KW"/>
</dbReference>
<dbReference type="InterPro" id="IPR001303">
    <property type="entry name" value="Aldolase_II/adducin_N"/>
</dbReference>
<dbReference type="GO" id="GO:0005829">
    <property type="term" value="C:cytosol"/>
    <property type="evidence" value="ECO:0007669"/>
    <property type="project" value="TreeGrafter"/>
</dbReference>
<dbReference type="GO" id="GO:0016832">
    <property type="term" value="F:aldehyde-lyase activity"/>
    <property type="evidence" value="ECO:0007669"/>
    <property type="project" value="TreeGrafter"/>
</dbReference>
<reference evidence="4 7" key="2">
    <citation type="submission" date="2018-03" db="EMBL/GenBank/DDBJ databases">
        <title>The uncultured portion of the human microbiome is neutrally assembled.</title>
        <authorList>
            <person name="Jeraldo P."/>
            <person name="Boardman L."/>
            <person name="White B.A."/>
            <person name="Nelson H."/>
            <person name="Goldenfeld N."/>
            <person name="Chia N."/>
        </authorList>
    </citation>
    <scope>NUCLEOTIDE SEQUENCE [LARGE SCALE GENOMIC DNA]</scope>
    <source>
        <strain evidence="4">CIM:MAG 903</strain>
    </source>
</reference>
<dbReference type="STRING" id="1529.SAMN04487885_11337"/>
<dbReference type="GeneID" id="90546477"/>
<evidence type="ECO:0000313" key="7">
    <source>
        <dbReference type="Proteomes" id="UP000246114"/>
    </source>
</evidence>
<dbReference type="EMBL" id="FOOE01000013">
    <property type="protein sequence ID" value="SFF86823.1"/>
    <property type="molecule type" value="Genomic_DNA"/>
</dbReference>
<dbReference type="OrthoDB" id="9794581at2"/>
<dbReference type="RefSeq" id="WP_027639316.1">
    <property type="nucleotide sequence ID" value="NZ_BAAACD010000016.1"/>
</dbReference>
<protein>
    <submittedName>
        <fullName evidence="4">Class II aldolase/adducin family protein</fullName>
    </submittedName>
    <submittedName>
        <fullName evidence="5">L-fuculose-phosphate aldolase</fullName>
    </submittedName>
</protein>
<dbReference type="InterPro" id="IPR036409">
    <property type="entry name" value="Aldolase_II/adducin_N_sf"/>
</dbReference>
<proteinExistence type="predicted"/>
<keyword evidence="2" id="KW-0456">Lyase</keyword>
<dbReference type="SUPFAM" id="SSF53639">
    <property type="entry name" value="AraD/HMP-PK domain-like"/>
    <property type="match status" value="1"/>
</dbReference>
<dbReference type="SMART" id="SM01007">
    <property type="entry name" value="Aldolase_II"/>
    <property type="match status" value="1"/>
</dbReference>
<keyword evidence="6" id="KW-1185">Reference proteome</keyword>
<dbReference type="EMBL" id="QAMZ01000055">
    <property type="protein sequence ID" value="PWL51585.1"/>
    <property type="molecule type" value="Genomic_DNA"/>
</dbReference>
<evidence type="ECO:0000259" key="3">
    <source>
        <dbReference type="SMART" id="SM01007"/>
    </source>
</evidence>
<dbReference type="Proteomes" id="UP000246114">
    <property type="component" value="Unassembled WGS sequence"/>
</dbReference>
<organism evidence="5 6">
    <name type="scientific">Clostridium cadaveris</name>
    <dbReference type="NCBI Taxonomy" id="1529"/>
    <lineage>
        <taxon>Bacteria</taxon>
        <taxon>Bacillati</taxon>
        <taxon>Bacillota</taxon>
        <taxon>Clostridia</taxon>
        <taxon>Eubacteriales</taxon>
        <taxon>Clostridiaceae</taxon>
        <taxon>Clostridium</taxon>
    </lineage>
</organism>
<sequence>MEENKIVLKAAKKLYNQKLVAGTSGNISMRKIDSSDNSFFITPSSLPYDTMVEGDIVEVEGNGVTKNPNQKPSSEWKMHLAIYKKYPNINAIVHTHSPFATSFAVTRQDIPLILIEMKPFLGGDIKVAPFKPAGSAELGDAILPYLEDRNSCLLANHGTISCGKNMDEAYTASEYVEDAAKIYYYAKTSGTPIILE</sequence>
<dbReference type="Proteomes" id="UP000182135">
    <property type="component" value="Unassembled WGS sequence"/>
</dbReference>
<evidence type="ECO:0000313" key="5">
    <source>
        <dbReference type="EMBL" id="SFF86823.1"/>
    </source>
</evidence>
<dbReference type="AlphaFoldDB" id="A0A1I2M5M6"/>
<evidence type="ECO:0000313" key="6">
    <source>
        <dbReference type="Proteomes" id="UP000182135"/>
    </source>
</evidence>
<reference evidence="5 6" key="1">
    <citation type="submission" date="2016-10" db="EMBL/GenBank/DDBJ databases">
        <authorList>
            <person name="de Groot N.N."/>
        </authorList>
    </citation>
    <scope>NUCLEOTIDE SEQUENCE [LARGE SCALE GENOMIC DNA]</scope>
    <source>
        <strain evidence="5 6">NLAE-zl-G419</strain>
    </source>
</reference>
<dbReference type="Gene3D" id="3.40.225.10">
    <property type="entry name" value="Class II aldolase/adducin N-terminal domain"/>
    <property type="match status" value="1"/>
</dbReference>
<evidence type="ECO:0000256" key="2">
    <source>
        <dbReference type="ARBA" id="ARBA00023239"/>
    </source>
</evidence>
<feature type="domain" description="Class II aldolase/adducin N-terminal" evidence="3">
    <location>
        <begin position="5"/>
        <end position="184"/>
    </location>
</feature>
<name>A0A1I2M5M6_9CLOT</name>
<dbReference type="PANTHER" id="PTHR22789:SF0">
    <property type="entry name" value="3-OXO-TETRONATE 4-PHOSPHATE DECARBOXYLASE-RELATED"/>
    <property type="match status" value="1"/>
</dbReference>
<accession>A0A1I2M5M6</accession>
<gene>
    <name evidence="4" type="ORF">DBY38_13715</name>
    <name evidence="5" type="ORF">SAMN04487885_11337</name>
</gene>
<dbReference type="GO" id="GO:0019323">
    <property type="term" value="P:pentose catabolic process"/>
    <property type="evidence" value="ECO:0007669"/>
    <property type="project" value="TreeGrafter"/>
</dbReference>
<dbReference type="PANTHER" id="PTHR22789">
    <property type="entry name" value="FUCULOSE PHOSPHATE ALDOLASE"/>
    <property type="match status" value="1"/>
</dbReference>
<keyword evidence="1" id="KW-0479">Metal-binding</keyword>
<dbReference type="eggNOG" id="COG0235">
    <property type="taxonomic scope" value="Bacteria"/>
</dbReference>
<evidence type="ECO:0000256" key="1">
    <source>
        <dbReference type="ARBA" id="ARBA00022723"/>
    </source>
</evidence>